<keyword evidence="2 4" id="KW-0863">Zinc-finger</keyword>
<dbReference type="PANTHER" id="PTHR31973">
    <property type="entry name" value="POLYPROTEIN, PUTATIVE-RELATED"/>
    <property type="match status" value="1"/>
</dbReference>
<feature type="compositionally biased region" description="Basic residues" evidence="5">
    <location>
        <begin position="310"/>
        <end position="319"/>
    </location>
</feature>
<keyword evidence="8" id="KW-1185">Reference proteome</keyword>
<dbReference type="InterPro" id="IPR018289">
    <property type="entry name" value="MULE_transposase_dom"/>
</dbReference>
<evidence type="ECO:0000256" key="1">
    <source>
        <dbReference type="ARBA" id="ARBA00022723"/>
    </source>
</evidence>
<dbReference type="SMART" id="SM00575">
    <property type="entry name" value="ZnF_PMZ"/>
    <property type="match status" value="1"/>
</dbReference>
<dbReference type="Proteomes" id="UP000245207">
    <property type="component" value="Unassembled WGS sequence"/>
</dbReference>
<dbReference type="InterPro" id="IPR007527">
    <property type="entry name" value="Znf_SWIM"/>
</dbReference>
<dbReference type="PANTHER" id="PTHR31973:SF189">
    <property type="entry name" value="TRANSPOSASE, MUDR, PLANT, MULE TRANSPOSASE DOMAIN PROTEIN-RELATED"/>
    <property type="match status" value="1"/>
</dbReference>
<gene>
    <name evidence="7" type="ORF">CTI12_AA091940</name>
</gene>
<evidence type="ECO:0000256" key="5">
    <source>
        <dbReference type="SAM" id="MobiDB-lite"/>
    </source>
</evidence>
<dbReference type="OrthoDB" id="687700at2759"/>
<protein>
    <recommendedName>
        <fullName evidence="6">SWIM-type domain-containing protein</fullName>
    </recommendedName>
</protein>
<name>A0A2U1NIQ7_ARTAN</name>
<keyword evidence="3" id="KW-0862">Zinc</keyword>
<feature type="compositionally biased region" description="Gly residues" evidence="5">
    <location>
        <begin position="380"/>
        <end position="405"/>
    </location>
</feature>
<evidence type="ECO:0000313" key="7">
    <source>
        <dbReference type="EMBL" id="PWA73356.1"/>
    </source>
</evidence>
<reference evidence="7 8" key="1">
    <citation type="journal article" date="2018" name="Mol. Plant">
        <title>The genome of Artemisia annua provides insight into the evolution of Asteraceae family and artemisinin biosynthesis.</title>
        <authorList>
            <person name="Shen Q."/>
            <person name="Zhang L."/>
            <person name="Liao Z."/>
            <person name="Wang S."/>
            <person name="Yan T."/>
            <person name="Shi P."/>
            <person name="Liu M."/>
            <person name="Fu X."/>
            <person name="Pan Q."/>
            <person name="Wang Y."/>
            <person name="Lv Z."/>
            <person name="Lu X."/>
            <person name="Zhang F."/>
            <person name="Jiang W."/>
            <person name="Ma Y."/>
            <person name="Chen M."/>
            <person name="Hao X."/>
            <person name="Li L."/>
            <person name="Tang Y."/>
            <person name="Lv G."/>
            <person name="Zhou Y."/>
            <person name="Sun X."/>
            <person name="Brodelius P.E."/>
            <person name="Rose J.K.C."/>
            <person name="Tang K."/>
        </authorList>
    </citation>
    <scope>NUCLEOTIDE SEQUENCE [LARGE SCALE GENOMIC DNA]</scope>
    <source>
        <strain evidence="8">cv. Huhao1</strain>
        <tissue evidence="7">Leaf</tissue>
    </source>
</reference>
<dbReference type="STRING" id="35608.A0A2U1NIQ7"/>
<dbReference type="PROSITE" id="PS50966">
    <property type="entry name" value="ZF_SWIM"/>
    <property type="match status" value="1"/>
</dbReference>
<evidence type="ECO:0000259" key="6">
    <source>
        <dbReference type="PROSITE" id="PS50966"/>
    </source>
</evidence>
<sequence length="447" mass="50591">MGRDANNQMYPIAWAVVKVENKENWAWFLTLVHDDLNLQEGRGLTLISDAQKGLVDAIAELMPHAEHRKCTRHLYANFKKKYSGLELQRLFWHAACSTMEQVFDRKMDDMKFHDNEAYEYLIQRNPNSWSRAFFNLDVKCAAFENGLSESYHRAILLQRSKPIITMLEDIRIYIMQRLLAMNKLAVKLEDVITPSIRKRLNFLIDEQRHWDVIASSYHEFEVRSGAQAYAVNLTNRTCACRLWQLSGVPCIHAVAGYMHLSRDPEDGVHHYYSQEMWARAYQFSIRPVLGTLFWARTNNEAPLPPIIRKMPGRPRKKRIQAADENTTQVSRRGRVIRCSNCQTIGHNKTSCDKEPVPKAPVVRRVAGRRGEPSLQPASRGGRGSRVGRGPSVGRGVGSGRGGVESGGIDSESVSRGRGGVGRGRGSVSTEDMVSFNNLVTIINLSKI</sequence>
<feature type="domain" description="SWIM-type" evidence="6">
    <location>
        <begin position="229"/>
        <end position="261"/>
    </location>
</feature>
<dbReference type="InterPro" id="IPR006564">
    <property type="entry name" value="Znf_PMZ"/>
</dbReference>
<comment type="caution">
    <text evidence="7">The sequence shown here is derived from an EMBL/GenBank/DDBJ whole genome shotgun (WGS) entry which is preliminary data.</text>
</comment>
<proteinExistence type="predicted"/>
<dbReference type="Pfam" id="PF10551">
    <property type="entry name" value="MULE"/>
    <property type="match status" value="1"/>
</dbReference>
<dbReference type="Pfam" id="PF04434">
    <property type="entry name" value="SWIM"/>
    <property type="match status" value="1"/>
</dbReference>
<accession>A0A2U1NIQ7</accession>
<dbReference type="GO" id="GO:0008270">
    <property type="term" value="F:zinc ion binding"/>
    <property type="evidence" value="ECO:0007669"/>
    <property type="project" value="UniProtKB-KW"/>
</dbReference>
<dbReference type="AlphaFoldDB" id="A0A2U1NIQ7"/>
<evidence type="ECO:0000256" key="3">
    <source>
        <dbReference type="ARBA" id="ARBA00022833"/>
    </source>
</evidence>
<keyword evidence="1" id="KW-0479">Metal-binding</keyword>
<feature type="region of interest" description="Disordered" evidence="5">
    <location>
        <begin position="310"/>
        <end position="330"/>
    </location>
</feature>
<feature type="region of interest" description="Disordered" evidence="5">
    <location>
        <begin position="347"/>
        <end position="428"/>
    </location>
</feature>
<evidence type="ECO:0000256" key="2">
    <source>
        <dbReference type="ARBA" id="ARBA00022771"/>
    </source>
</evidence>
<dbReference type="EMBL" id="PKPP01002749">
    <property type="protein sequence ID" value="PWA73356.1"/>
    <property type="molecule type" value="Genomic_DNA"/>
</dbReference>
<evidence type="ECO:0000313" key="8">
    <source>
        <dbReference type="Proteomes" id="UP000245207"/>
    </source>
</evidence>
<organism evidence="7 8">
    <name type="scientific">Artemisia annua</name>
    <name type="common">Sweet wormwood</name>
    <dbReference type="NCBI Taxonomy" id="35608"/>
    <lineage>
        <taxon>Eukaryota</taxon>
        <taxon>Viridiplantae</taxon>
        <taxon>Streptophyta</taxon>
        <taxon>Embryophyta</taxon>
        <taxon>Tracheophyta</taxon>
        <taxon>Spermatophyta</taxon>
        <taxon>Magnoliopsida</taxon>
        <taxon>eudicotyledons</taxon>
        <taxon>Gunneridae</taxon>
        <taxon>Pentapetalae</taxon>
        <taxon>asterids</taxon>
        <taxon>campanulids</taxon>
        <taxon>Asterales</taxon>
        <taxon>Asteraceae</taxon>
        <taxon>Asteroideae</taxon>
        <taxon>Anthemideae</taxon>
        <taxon>Artemisiinae</taxon>
        <taxon>Artemisia</taxon>
    </lineage>
</organism>
<evidence type="ECO:0000256" key="4">
    <source>
        <dbReference type="PROSITE-ProRule" id="PRU00325"/>
    </source>
</evidence>